<feature type="compositionally biased region" description="Basic and acidic residues" evidence="1">
    <location>
        <begin position="147"/>
        <end position="162"/>
    </location>
</feature>
<protein>
    <recommendedName>
        <fullName evidence="2">JmjC domain-containing protein</fullName>
    </recommendedName>
</protein>
<evidence type="ECO:0000313" key="3">
    <source>
        <dbReference type="EMBL" id="KAI5957817.1"/>
    </source>
</evidence>
<dbReference type="Pfam" id="PF13621">
    <property type="entry name" value="Cupin_8"/>
    <property type="match status" value="1"/>
</dbReference>
<feature type="compositionally biased region" description="Low complexity" evidence="1">
    <location>
        <begin position="233"/>
        <end position="248"/>
    </location>
</feature>
<evidence type="ECO:0000259" key="2">
    <source>
        <dbReference type="PROSITE" id="PS51184"/>
    </source>
</evidence>
<keyword evidence="4" id="KW-1185">Reference proteome</keyword>
<feature type="compositionally biased region" description="Acidic residues" evidence="1">
    <location>
        <begin position="136"/>
        <end position="146"/>
    </location>
</feature>
<reference evidence="3 4" key="1">
    <citation type="journal article" date="2022" name="DNA Res.">
        <title>Genome analysis of five recently described species of the CUG-Ser clade uncovers Candida theae as a new hybrid lineage with pathogenic potential in the Candida parapsilosis species complex.</title>
        <authorList>
            <person name="Mixao V."/>
            <person name="Del Olmo V."/>
            <person name="Hegedusova E."/>
            <person name="Saus E."/>
            <person name="Pryszcz L."/>
            <person name="Cillingova A."/>
            <person name="Nosek J."/>
            <person name="Gabaldon T."/>
        </authorList>
    </citation>
    <scope>NUCLEOTIDE SEQUENCE [LARGE SCALE GENOMIC DNA]</scope>
    <source>
        <strain evidence="3 4">CBS 12239</strain>
    </source>
</reference>
<evidence type="ECO:0000256" key="1">
    <source>
        <dbReference type="SAM" id="MobiDB-lite"/>
    </source>
</evidence>
<sequence length="558" mass="63593">MPPTSNIKKRQKIVQNQYSGYIIPSPTTKIDAIDVSSSSATITPETFFKDYVSKRKPVKIVNNDDANLQFINVKKFQLKNLQTTLNYNDEELQVEELFQGGFGSGQKRVDMMLSDLVDEFENGDRELYLTTQYDREGEDEEEVEREDAEKVDADNEEDKEREVEEEQVDEDEEEEEGMFEQMSNASSIDLSSLRDDFDDFDNISNEDSDYEAYQRVKTLYQPPLTNLAKHSATTTTTSSSSSSSDILPTNPPLIPNLIPQQINIWMGKTKNHSKNAQLNFDTDQLDRSIPNNGTSSGLHHDHADNLYILVQGRKRFTIYSPNDALKLYTVGKVYKIFSNGVIDYECNEQFPHWRSIRDDGAMIEDVLHWQLSQTEDEDETEQLNELLSVYETKRKSIKPGKERVGNEQQSSRDPPSFSKIPPCLLHIDEVEDAKQREKLIEFANTHFPGFLELNKITVWLNAGEMLYLPASWFHEVSSFGDAVDSNKPNGSGDVATDPGADTRTGPGTGVHIALNYWFVPPNKDDFNNPYTDGYWEQDWQETKEAIELFAKGSSAVEK</sequence>
<feature type="region of interest" description="Disordered" evidence="1">
    <location>
        <begin position="227"/>
        <end position="251"/>
    </location>
</feature>
<dbReference type="EMBL" id="JAIHNG010000120">
    <property type="protein sequence ID" value="KAI5957817.1"/>
    <property type="molecule type" value="Genomic_DNA"/>
</dbReference>
<dbReference type="GeneID" id="76151143"/>
<dbReference type="PANTHER" id="PTHR12461:SF100">
    <property type="entry name" value="JMJC DOMAIN-CONTAINING PROTEIN 4"/>
    <property type="match status" value="1"/>
</dbReference>
<name>A0AAD5FYC0_9ASCO</name>
<dbReference type="PANTHER" id="PTHR12461">
    <property type="entry name" value="HYPOXIA-INDUCIBLE FACTOR 1 ALPHA INHIBITOR-RELATED"/>
    <property type="match status" value="1"/>
</dbReference>
<feature type="region of interest" description="Disordered" evidence="1">
    <location>
        <begin position="484"/>
        <end position="505"/>
    </location>
</feature>
<evidence type="ECO:0000313" key="4">
    <source>
        <dbReference type="Proteomes" id="UP001204833"/>
    </source>
</evidence>
<gene>
    <name evidence="3" type="ORF">KGF57_003084</name>
</gene>
<feature type="domain" description="JmjC" evidence="2">
    <location>
        <begin position="239"/>
        <end position="535"/>
    </location>
</feature>
<feature type="region of interest" description="Disordered" evidence="1">
    <location>
        <begin position="131"/>
        <end position="185"/>
    </location>
</feature>
<dbReference type="Gene3D" id="2.60.120.650">
    <property type="entry name" value="Cupin"/>
    <property type="match status" value="1"/>
</dbReference>
<accession>A0AAD5FYC0</accession>
<dbReference type="InterPro" id="IPR041667">
    <property type="entry name" value="Cupin_8"/>
</dbReference>
<dbReference type="AlphaFoldDB" id="A0AAD5FYC0"/>
<comment type="caution">
    <text evidence="3">The sequence shown here is derived from an EMBL/GenBank/DDBJ whole genome shotgun (WGS) entry which is preliminary data.</text>
</comment>
<proteinExistence type="predicted"/>
<dbReference type="Proteomes" id="UP001204833">
    <property type="component" value="Unassembled WGS sequence"/>
</dbReference>
<feature type="region of interest" description="Disordered" evidence="1">
    <location>
        <begin position="398"/>
        <end position="419"/>
    </location>
</feature>
<organism evidence="3 4">
    <name type="scientific">Candida theae</name>
    <dbReference type="NCBI Taxonomy" id="1198502"/>
    <lineage>
        <taxon>Eukaryota</taxon>
        <taxon>Fungi</taxon>
        <taxon>Dikarya</taxon>
        <taxon>Ascomycota</taxon>
        <taxon>Saccharomycotina</taxon>
        <taxon>Pichiomycetes</taxon>
        <taxon>Debaryomycetaceae</taxon>
        <taxon>Candida/Lodderomyces clade</taxon>
        <taxon>Candida</taxon>
    </lineage>
</organism>
<feature type="compositionally biased region" description="Acidic residues" evidence="1">
    <location>
        <begin position="163"/>
        <end position="178"/>
    </location>
</feature>
<dbReference type="PROSITE" id="PS51184">
    <property type="entry name" value="JMJC"/>
    <property type="match status" value="1"/>
</dbReference>
<dbReference type="SUPFAM" id="SSF51197">
    <property type="entry name" value="Clavaminate synthase-like"/>
    <property type="match status" value="1"/>
</dbReference>
<dbReference type="InterPro" id="IPR003347">
    <property type="entry name" value="JmjC_dom"/>
</dbReference>
<dbReference type="RefSeq" id="XP_051608520.1">
    <property type="nucleotide sequence ID" value="XM_051752466.1"/>
</dbReference>